<sequence length="230" mass="25298">MNTPEPVVFVVDDDESIRSSICRLLRSVGLSNQAFSDAADFLAAPLLNRAGCLVLDVGLPGLNGLELQEWLNRSGVALPIIFLTGRGDIPMSVRAMKAGAHEFLTKPFQERELLEAIREALKRDCDLRSARERRSLLENRYATLTPREREVMAHVIAGLLNKQIASEFGTGEATVKEQRGQVMAKMKADSLADLVRMAMELGSVVARRPFQAATPLTLTCADRPHPTKFG</sequence>
<dbReference type="PANTHER" id="PTHR44688">
    <property type="entry name" value="DNA-BINDING TRANSCRIPTIONAL ACTIVATOR DEVR_DOSR"/>
    <property type="match status" value="1"/>
</dbReference>
<dbReference type="InterPro" id="IPR001789">
    <property type="entry name" value="Sig_transdc_resp-reg_receiver"/>
</dbReference>
<evidence type="ECO:0000256" key="1">
    <source>
        <dbReference type="ARBA" id="ARBA00023015"/>
    </source>
</evidence>
<dbReference type="InterPro" id="IPR000792">
    <property type="entry name" value="Tscrpt_reg_LuxR_C"/>
</dbReference>
<dbReference type="PANTHER" id="PTHR44688:SF16">
    <property type="entry name" value="DNA-BINDING TRANSCRIPTIONAL ACTIVATOR DEVR_DOSR"/>
    <property type="match status" value="1"/>
</dbReference>
<evidence type="ECO:0000313" key="7">
    <source>
        <dbReference type="EMBL" id="MDI1432511.1"/>
    </source>
</evidence>
<evidence type="ECO:0000259" key="6">
    <source>
        <dbReference type="PROSITE" id="PS50110"/>
    </source>
</evidence>
<feature type="modified residue" description="4-aspartylphosphate" evidence="4">
    <location>
        <position position="56"/>
    </location>
</feature>
<proteinExistence type="predicted"/>
<dbReference type="SUPFAM" id="SSF52172">
    <property type="entry name" value="CheY-like"/>
    <property type="match status" value="1"/>
</dbReference>
<protein>
    <submittedName>
        <fullName evidence="7">Response regulator</fullName>
    </submittedName>
</protein>
<keyword evidence="3" id="KW-0804">Transcription</keyword>
<dbReference type="Pfam" id="PF00072">
    <property type="entry name" value="Response_reg"/>
    <property type="match status" value="1"/>
</dbReference>
<evidence type="ECO:0000259" key="5">
    <source>
        <dbReference type="PROSITE" id="PS50043"/>
    </source>
</evidence>
<dbReference type="Gene3D" id="3.40.50.2300">
    <property type="match status" value="1"/>
</dbReference>
<dbReference type="EMBL" id="JARZHI010000021">
    <property type="protein sequence ID" value="MDI1432511.1"/>
    <property type="molecule type" value="Genomic_DNA"/>
</dbReference>
<dbReference type="Gene3D" id="1.10.10.10">
    <property type="entry name" value="Winged helix-like DNA-binding domain superfamily/Winged helix DNA-binding domain"/>
    <property type="match status" value="1"/>
</dbReference>
<keyword evidence="2" id="KW-0238">DNA-binding</keyword>
<gene>
    <name evidence="7" type="ORF">QHF89_23655</name>
</gene>
<dbReference type="InterPro" id="IPR011006">
    <property type="entry name" value="CheY-like_superfamily"/>
</dbReference>
<dbReference type="SUPFAM" id="SSF46894">
    <property type="entry name" value="C-terminal effector domain of the bipartite response regulators"/>
    <property type="match status" value="1"/>
</dbReference>
<dbReference type="SMART" id="SM00448">
    <property type="entry name" value="REC"/>
    <property type="match status" value="1"/>
</dbReference>
<dbReference type="CDD" id="cd06170">
    <property type="entry name" value="LuxR_C_like"/>
    <property type="match status" value="1"/>
</dbReference>
<feature type="domain" description="Response regulatory" evidence="6">
    <location>
        <begin position="7"/>
        <end position="121"/>
    </location>
</feature>
<accession>A0ABT6NW34</accession>
<organism evidence="7 8">
    <name type="scientific">Polyangium sorediatum</name>
    <dbReference type="NCBI Taxonomy" id="889274"/>
    <lineage>
        <taxon>Bacteria</taxon>
        <taxon>Pseudomonadati</taxon>
        <taxon>Myxococcota</taxon>
        <taxon>Polyangia</taxon>
        <taxon>Polyangiales</taxon>
        <taxon>Polyangiaceae</taxon>
        <taxon>Polyangium</taxon>
    </lineage>
</organism>
<evidence type="ECO:0000256" key="4">
    <source>
        <dbReference type="PROSITE-ProRule" id="PRU00169"/>
    </source>
</evidence>
<evidence type="ECO:0000313" key="8">
    <source>
        <dbReference type="Proteomes" id="UP001160301"/>
    </source>
</evidence>
<dbReference type="PROSITE" id="PS50110">
    <property type="entry name" value="RESPONSE_REGULATORY"/>
    <property type="match status" value="1"/>
</dbReference>
<reference evidence="7 8" key="1">
    <citation type="submission" date="2023-04" db="EMBL/GenBank/DDBJ databases">
        <title>The genome sequence of Polyangium sorediatum DSM14670.</title>
        <authorList>
            <person name="Zhang X."/>
        </authorList>
    </citation>
    <scope>NUCLEOTIDE SEQUENCE [LARGE SCALE GENOMIC DNA]</scope>
    <source>
        <strain evidence="7 8">DSM 14670</strain>
    </source>
</reference>
<keyword evidence="8" id="KW-1185">Reference proteome</keyword>
<feature type="domain" description="HTH luxR-type" evidence="5">
    <location>
        <begin position="137"/>
        <end position="202"/>
    </location>
</feature>
<dbReference type="Proteomes" id="UP001160301">
    <property type="component" value="Unassembled WGS sequence"/>
</dbReference>
<dbReference type="SMART" id="SM00421">
    <property type="entry name" value="HTH_LUXR"/>
    <property type="match status" value="1"/>
</dbReference>
<dbReference type="PRINTS" id="PR00038">
    <property type="entry name" value="HTHLUXR"/>
</dbReference>
<name>A0ABT6NW34_9BACT</name>
<evidence type="ECO:0000256" key="2">
    <source>
        <dbReference type="ARBA" id="ARBA00023125"/>
    </source>
</evidence>
<comment type="caution">
    <text evidence="7">The sequence shown here is derived from an EMBL/GenBank/DDBJ whole genome shotgun (WGS) entry which is preliminary data.</text>
</comment>
<evidence type="ECO:0000256" key="3">
    <source>
        <dbReference type="ARBA" id="ARBA00023163"/>
    </source>
</evidence>
<keyword evidence="1" id="KW-0805">Transcription regulation</keyword>
<dbReference type="InterPro" id="IPR036388">
    <property type="entry name" value="WH-like_DNA-bd_sf"/>
</dbReference>
<keyword evidence="4" id="KW-0597">Phosphoprotein</keyword>
<dbReference type="Pfam" id="PF00196">
    <property type="entry name" value="GerE"/>
    <property type="match status" value="1"/>
</dbReference>
<dbReference type="InterPro" id="IPR016032">
    <property type="entry name" value="Sig_transdc_resp-reg_C-effctor"/>
</dbReference>
<dbReference type="RefSeq" id="WP_284720862.1">
    <property type="nucleotide sequence ID" value="NZ_JARZHI010000021.1"/>
</dbReference>
<dbReference type="PROSITE" id="PS50043">
    <property type="entry name" value="HTH_LUXR_2"/>
    <property type="match status" value="1"/>
</dbReference>
<dbReference type="CDD" id="cd17537">
    <property type="entry name" value="REC_FixJ"/>
    <property type="match status" value="1"/>
</dbReference>